<proteinExistence type="predicted"/>
<organism evidence="1 2">
    <name type="scientific">Oceanococcus atlanticus</name>
    <dbReference type="NCBI Taxonomy" id="1317117"/>
    <lineage>
        <taxon>Bacteria</taxon>
        <taxon>Pseudomonadati</taxon>
        <taxon>Pseudomonadota</taxon>
        <taxon>Gammaproteobacteria</taxon>
        <taxon>Chromatiales</taxon>
        <taxon>Oceanococcaceae</taxon>
        <taxon>Oceanococcus</taxon>
    </lineage>
</organism>
<accession>A0A1Y1SI57</accession>
<evidence type="ECO:0000313" key="1">
    <source>
        <dbReference type="EMBL" id="ORE89080.1"/>
    </source>
</evidence>
<dbReference type="RefSeq" id="WP_083559882.1">
    <property type="nucleotide sequence ID" value="NZ_AQQV01000001.1"/>
</dbReference>
<keyword evidence="2" id="KW-1185">Reference proteome</keyword>
<gene>
    <name evidence="1" type="ORF">ATO7_04355</name>
</gene>
<comment type="caution">
    <text evidence="1">The sequence shown here is derived from an EMBL/GenBank/DDBJ whole genome shotgun (WGS) entry which is preliminary data.</text>
</comment>
<evidence type="ECO:0000313" key="2">
    <source>
        <dbReference type="Proteomes" id="UP000192342"/>
    </source>
</evidence>
<dbReference type="AlphaFoldDB" id="A0A1Y1SI57"/>
<dbReference type="Proteomes" id="UP000192342">
    <property type="component" value="Unassembled WGS sequence"/>
</dbReference>
<dbReference type="EMBL" id="AQQV01000001">
    <property type="protein sequence ID" value="ORE89080.1"/>
    <property type="molecule type" value="Genomic_DNA"/>
</dbReference>
<name>A0A1Y1SI57_9GAMM</name>
<sequence>MELDKLSRYFPNRVIRRRIRMAAVRRVRKDLILHGKNEAELSEDDLEYLLADAEKDVIADIKQTGLLGTLALLGLSLF</sequence>
<reference evidence="1 2" key="1">
    <citation type="submission" date="2013-04" db="EMBL/GenBank/DDBJ databases">
        <title>Oceanococcus atlanticus 22II-S10r2 Genome Sequencing.</title>
        <authorList>
            <person name="Lai Q."/>
            <person name="Li G."/>
            <person name="Shao Z."/>
        </authorList>
    </citation>
    <scope>NUCLEOTIDE SEQUENCE [LARGE SCALE GENOMIC DNA]</scope>
    <source>
        <strain evidence="1 2">22II-S10r2</strain>
    </source>
</reference>
<dbReference type="STRING" id="1317117.ATO7_04355"/>
<protein>
    <submittedName>
        <fullName evidence="1">Uncharacterized protein</fullName>
    </submittedName>
</protein>